<name>A0A1V4IP51_9CLOT</name>
<dbReference type="CDD" id="cd04723">
    <property type="entry name" value="HisA_HisF"/>
    <property type="match status" value="1"/>
</dbReference>
<dbReference type="InterPro" id="IPR006062">
    <property type="entry name" value="His_biosynth"/>
</dbReference>
<evidence type="ECO:0000256" key="1">
    <source>
        <dbReference type="ARBA" id="ARBA00009667"/>
    </source>
</evidence>
<keyword evidence="8" id="KW-1185">Reference proteome</keyword>
<comment type="pathway">
    <text evidence="5">Amino-acid biosynthesis.</text>
</comment>
<dbReference type="InterPro" id="IPR011858">
    <property type="entry name" value="His6/HISN3"/>
</dbReference>
<evidence type="ECO:0000256" key="6">
    <source>
        <dbReference type="RuleBase" id="RU003657"/>
    </source>
</evidence>
<comment type="similarity">
    <text evidence="1 6">Belongs to the HisA/HisF family.</text>
</comment>
<dbReference type="AlphaFoldDB" id="A0A1V4IP51"/>
<evidence type="ECO:0000313" key="8">
    <source>
        <dbReference type="Proteomes" id="UP000190080"/>
    </source>
</evidence>
<dbReference type="SUPFAM" id="SSF51366">
    <property type="entry name" value="Ribulose-phoshate binding barrel"/>
    <property type="match status" value="1"/>
</dbReference>
<dbReference type="InterPro" id="IPR011060">
    <property type="entry name" value="RibuloseP-bd_barrel"/>
</dbReference>
<proteinExistence type="inferred from homology"/>
<evidence type="ECO:0000256" key="5">
    <source>
        <dbReference type="ARBA" id="ARBA00029440"/>
    </source>
</evidence>
<dbReference type="InterPro" id="IPR044524">
    <property type="entry name" value="Isoase_HisA-like"/>
</dbReference>
<evidence type="ECO:0000256" key="3">
    <source>
        <dbReference type="ARBA" id="ARBA00023102"/>
    </source>
</evidence>
<evidence type="ECO:0000256" key="4">
    <source>
        <dbReference type="ARBA" id="ARBA00023235"/>
    </source>
</evidence>
<dbReference type="GO" id="GO:0005737">
    <property type="term" value="C:cytoplasm"/>
    <property type="evidence" value="ECO:0007669"/>
    <property type="project" value="TreeGrafter"/>
</dbReference>
<dbReference type="STRING" id="1450648.CLORY_21830"/>
<protein>
    <submittedName>
        <fullName evidence="7">Imidazole glycerol phosphate synthase subunit HisF</fullName>
        <ecNumber evidence="7">4.1.3.-</ecNumber>
    </submittedName>
</protein>
<accession>A0A1V4IP51</accession>
<dbReference type="NCBIfam" id="TIGR02129">
    <property type="entry name" value="hisA_euk"/>
    <property type="match status" value="1"/>
</dbReference>
<gene>
    <name evidence="7" type="primary">hisF_1</name>
    <name evidence="7" type="ORF">CLORY_21830</name>
</gene>
<dbReference type="Proteomes" id="UP000190080">
    <property type="component" value="Unassembled WGS sequence"/>
</dbReference>
<keyword evidence="2 6" id="KW-0028">Amino-acid biosynthesis</keyword>
<keyword evidence="7" id="KW-0456">Lyase</keyword>
<comment type="caution">
    <text evidence="7">The sequence shown here is derived from an EMBL/GenBank/DDBJ whole genome shotgun (WGS) entry which is preliminary data.</text>
</comment>
<dbReference type="Pfam" id="PF00977">
    <property type="entry name" value="His_biosynth"/>
    <property type="match status" value="1"/>
</dbReference>
<keyword evidence="4" id="KW-0413">Isomerase</keyword>
<dbReference type="RefSeq" id="WP_079424227.1">
    <property type="nucleotide sequence ID" value="NZ_MZGV01000020.1"/>
</dbReference>
<dbReference type="GO" id="GO:0000162">
    <property type="term" value="P:L-tryptophan biosynthetic process"/>
    <property type="evidence" value="ECO:0007669"/>
    <property type="project" value="TreeGrafter"/>
</dbReference>
<reference evidence="7 8" key="1">
    <citation type="submission" date="2017-03" db="EMBL/GenBank/DDBJ databases">
        <title>Genome sequence of Clostridium oryzae DSM 28571.</title>
        <authorList>
            <person name="Poehlein A."/>
            <person name="Daniel R."/>
        </authorList>
    </citation>
    <scope>NUCLEOTIDE SEQUENCE [LARGE SCALE GENOMIC DNA]</scope>
    <source>
        <strain evidence="7 8">DSM 28571</strain>
    </source>
</reference>
<evidence type="ECO:0000256" key="2">
    <source>
        <dbReference type="ARBA" id="ARBA00022605"/>
    </source>
</evidence>
<dbReference type="InterPro" id="IPR013785">
    <property type="entry name" value="Aldolase_TIM"/>
</dbReference>
<organism evidence="7 8">
    <name type="scientific">Clostridium oryzae</name>
    <dbReference type="NCBI Taxonomy" id="1450648"/>
    <lineage>
        <taxon>Bacteria</taxon>
        <taxon>Bacillati</taxon>
        <taxon>Bacillota</taxon>
        <taxon>Clostridia</taxon>
        <taxon>Eubacteriales</taxon>
        <taxon>Clostridiaceae</taxon>
        <taxon>Clostridium</taxon>
    </lineage>
</organism>
<dbReference type="EMBL" id="MZGV01000020">
    <property type="protein sequence ID" value="OPJ61683.1"/>
    <property type="molecule type" value="Genomic_DNA"/>
</dbReference>
<evidence type="ECO:0000313" key="7">
    <source>
        <dbReference type="EMBL" id="OPJ61683.1"/>
    </source>
</evidence>
<dbReference type="GO" id="GO:0003949">
    <property type="term" value="F:1-(5-phosphoribosyl)-5-[(5-phosphoribosylamino)methylideneamino]imidazole-4-carboxamide isomerase activity"/>
    <property type="evidence" value="ECO:0007669"/>
    <property type="project" value="InterPro"/>
</dbReference>
<keyword evidence="3 6" id="KW-0368">Histidine biosynthesis</keyword>
<dbReference type="Gene3D" id="3.20.20.70">
    <property type="entry name" value="Aldolase class I"/>
    <property type="match status" value="1"/>
</dbReference>
<dbReference type="GO" id="GO:0016829">
    <property type="term" value="F:lyase activity"/>
    <property type="evidence" value="ECO:0007669"/>
    <property type="project" value="UniProtKB-KW"/>
</dbReference>
<sequence length="251" mass="28080">MKFRPCIDIHSGKVKQIVGSSLKDDGSKPLENFVSNYDADYYAELFKNDKLVGGHIIMLGHGNEEQAIKALKKYPSGLQIGGGINAENAEMFLKAGAMKVIVTSYVFKNGEINVSNLERMVNYIGKDKLVLDLSCKKKEGKYYVVTDRWQKYTRFTIDPQNIKWLENYCSEFLVHAVDVEGKRNGIETELVQKLASWTTVPTTYAGGVKSMEDIKLMKALGSDRIDLTIGSALDIFGGNLSYRKVVNMISQ</sequence>
<dbReference type="EC" id="4.1.3.-" evidence="7"/>
<dbReference type="FunFam" id="3.20.20.70:FF:000110">
    <property type="entry name" value="1-(5-phosphoribosyl)-5-[(5-phosphoribosylamino)methylideneamino] imidazole-4-carboxamide isomerase, chloroplastic"/>
    <property type="match status" value="1"/>
</dbReference>
<dbReference type="PANTHER" id="PTHR43090:SF2">
    <property type="entry name" value="1-(5-PHOSPHORIBOSYL)-5-[(5-PHOSPHORIBOSYLAMINO)METHYLIDENEAMINO] IMIDAZOLE-4-CARBOXAMIDE ISOMERASE"/>
    <property type="match status" value="1"/>
</dbReference>
<dbReference type="PANTHER" id="PTHR43090">
    <property type="entry name" value="1-(5-PHOSPHORIBOSYL)-5-[(5-PHOSPHORIBOSYLAMINO)METHYLIDENEAMINO] IMIDAZOLE-4-CARBOXAMIDE ISOMERASE"/>
    <property type="match status" value="1"/>
</dbReference>
<dbReference type="OrthoDB" id="9807749at2"/>
<dbReference type="GO" id="GO:0000105">
    <property type="term" value="P:L-histidine biosynthetic process"/>
    <property type="evidence" value="ECO:0007669"/>
    <property type="project" value="UniProtKB-KW"/>
</dbReference>